<dbReference type="SFLD" id="SFLDG01386">
    <property type="entry name" value="main_SPASM_domain-containing"/>
    <property type="match status" value="1"/>
</dbReference>
<dbReference type="AlphaFoldDB" id="A0A7H8T1J2"/>
<dbReference type="Proteomes" id="UP000509418">
    <property type="component" value="Chromosome"/>
</dbReference>
<keyword evidence="7" id="KW-1185">Reference proteome</keyword>
<keyword evidence="3" id="KW-0408">Iron</keyword>
<keyword evidence="2" id="KW-0479">Metal-binding</keyword>
<dbReference type="GO" id="GO:0051536">
    <property type="term" value="F:iron-sulfur cluster binding"/>
    <property type="evidence" value="ECO:0007669"/>
    <property type="project" value="UniProtKB-KW"/>
</dbReference>
<dbReference type="Gene3D" id="3.20.20.70">
    <property type="entry name" value="Aldolase class I"/>
    <property type="match status" value="1"/>
</dbReference>
<dbReference type="InterPro" id="IPR058240">
    <property type="entry name" value="rSAM_sf"/>
</dbReference>
<organism evidence="6 7">
    <name type="scientific">Streptomyces chartreusis</name>
    <dbReference type="NCBI Taxonomy" id="1969"/>
    <lineage>
        <taxon>Bacteria</taxon>
        <taxon>Bacillati</taxon>
        <taxon>Actinomycetota</taxon>
        <taxon>Actinomycetes</taxon>
        <taxon>Kitasatosporales</taxon>
        <taxon>Streptomycetaceae</taxon>
        <taxon>Streptomyces</taxon>
    </lineage>
</organism>
<gene>
    <name evidence="6" type="ORF">HUT05_08455</name>
</gene>
<accession>A0A7H8T1J2</accession>
<dbReference type="InterPro" id="IPR026335">
    <property type="entry name" value="rSAM_SPASM_FxsB"/>
</dbReference>
<protein>
    <submittedName>
        <fullName evidence="6">FxsB family radical SAM/SPASM domain protein</fullName>
    </submittedName>
</protein>
<evidence type="ECO:0000256" key="1">
    <source>
        <dbReference type="ARBA" id="ARBA00022691"/>
    </source>
</evidence>
<evidence type="ECO:0000256" key="4">
    <source>
        <dbReference type="ARBA" id="ARBA00023014"/>
    </source>
</evidence>
<dbReference type="SFLD" id="SFLDS00029">
    <property type="entry name" value="Radical_SAM"/>
    <property type="match status" value="1"/>
</dbReference>
<dbReference type="InterPro" id="IPR023867">
    <property type="entry name" value="Sulphatase_maturase_rSAM"/>
</dbReference>
<dbReference type="Pfam" id="PF04055">
    <property type="entry name" value="Radical_SAM"/>
    <property type="match status" value="1"/>
</dbReference>
<dbReference type="InterPro" id="IPR013785">
    <property type="entry name" value="Aldolase_TIM"/>
</dbReference>
<dbReference type="CDD" id="cd01335">
    <property type="entry name" value="Radical_SAM"/>
    <property type="match status" value="1"/>
</dbReference>
<dbReference type="RefSeq" id="WP_176574709.1">
    <property type="nucleotide sequence ID" value="NZ_CBDRGH010000024.1"/>
</dbReference>
<dbReference type="SFLD" id="SFLDG01067">
    <property type="entry name" value="SPASM/twitch_domain_containing"/>
    <property type="match status" value="1"/>
</dbReference>
<dbReference type="SUPFAM" id="SSF102114">
    <property type="entry name" value="Radical SAM enzymes"/>
    <property type="match status" value="1"/>
</dbReference>
<sequence>MTGPTVPLRQLVLKVHSRCDLACRHCYIYEHADQSWSSRPRVISQETISWTALRLAEHAKKHQLASVQVILHGGEPLLAGPARLRAICEALTTELRGVCDLDLRIHTNAVQLNERHLDLFAEYGVRVGISLDGDQAANDRFRLFANGRSSYDKVLRALALLDQDRYRHLYAGILCTIDVRNDPVAVYDALADLRPPRIDFLLPHATWDEPPLRTDGTDTPYADWLLTIHDRWSERGRPMPVRLFDSVVSTLGGGPSLTEALGLEAADVVVVETDGTYEQADSLKTAYDGAPVTGKDVFRHTLDEVAHHPGIAARQGGLNDLCDQCRACPVVRSCGGGLFAHRYRSDGTGFDNPSVFCADLKELIQSIDDRTGASAARPIEGFDALADGSDEGAGVRQLARVRQDVTRGLLVALHEEIGPGAGEPWARSWQLALDLGQRDGALLGQLLSHPFTRTWAVRCLDEGASPTHLASLVAAVTLEAGSVEPVIAPVGDGVAHLPGVGSLRAQQAAGCVKLTRDQLSGPDWEPLCRIRSDGLDVALDDADPYRDCFGTPAAGRLTDAETELWRHVLPQAWALIRKALPAVAVGMAQGVRLITPLAAPPDPEHFVPGGGFGALGIHLVPDAEAVAADLVRAFRLGVLDALLDACDLYDEDDTRTGALLGDTYARAATDALRHDEDSARRTRAQWAELSAAGSLTGLGRRFVDGIGRSL</sequence>
<keyword evidence="4" id="KW-0411">Iron-sulfur</keyword>
<evidence type="ECO:0000313" key="7">
    <source>
        <dbReference type="Proteomes" id="UP000509418"/>
    </source>
</evidence>
<evidence type="ECO:0000256" key="3">
    <source>
        <dbReference type="ARBA" id="ARBA00023004"/>
    </source>
</evidence>
<feature type="domain" description="Radical SAM core" evidence="5">
    <location>
        <begin position="5"/>
        <end position="255"/>
    </location>
</feature>
<dbReference type="PROSITE" id="PS51918">
    <property type="entry name" value="RADICAL_SAM"/>
    <property type="match status" value="1"/>
</dbReference>
<dbReference type="EMBL" id="CP056041">
    <property type="protein sequence ID" value="QKZ17379.1"/>
    <property type="molecule type" value="Genomic_DNA"/>
</dbReference>
<proteinExistence type="predicted"/>
<dbReference type="PANTHER" id="PTHR43273">
    <property type="entry name" value="ANAEROBIC SULFATASE-MATURATING ENZYME HOMOLOG ASLB-RELATED"/>
    <property type="match status" value="1"/>
</dbReference>
<dbReference type="GO" id="GO:0046872">
    <property type="term" value="F:metal ion binding"/>
    <property type="evidence" value="ECO:0007669"/>
    <property type="project" value="UniProtKB-KW"/>
</dbReference>
<dbReference type="GO" id="GO:0016491">
    <property type="term" value="F:oxidoreductase activity"/>
    <property type="evidence" value="ECO:0007669"/>
    <property type="project" value="InterPro"/>
</dbReference>
<keyword evidence="1" id="KW-0949">S-adenosyl-L-methionine</keyword>
<dbReference type="InterPro" id="IPR007197">
    <property type="entry name" value="rSAM"/>
</dbReference>
<evidence type="ECO:0000313" key="6">
    <source>
        <dbReference type="EMBL" id="QKZ17379.1"/>
    </source>
</evidence>
<dbReference type="NCBIfam" id="TIGR04269">
    <property type="entry name" value="SAM_SPASM_FxsB"/>
    <property type="match status" value="1"/>
</dbReference>
<dbReference type="SFLD" id="SFLDG01072">
    <property type="entry name" value="dehydrogenase_like"/>
    <property type="match status" value="1"/>
</dbReference>
<evidence type="ECO:0000259" key="5">
    <source>
        <dbReference type="PROSITE" id="PS51918"/>
    </source>
</evidence>
<reference evidence="6 7" key="1">
    <citation type="submission" date="2020-06" db="EMBL/GenBank/DDBJ databases">
        <title>Genome mining for natural products.</title>
        <authorList>
            <person name="Zhang B."/>
            <person name="Shi J."/>
            <person name="Ge H."/>
        </authorList>
    </citation>
    <scope>NUCLEOTIDE SEQUENCE [LARGE SCALE GENOMIC DNA]</scope>
    <source>
        <strain evidence="6 7">NA02069</strain>
    </source>
</reference>
<dbReference type="PANTHER" id="PTHR43273:SF8">
    <property type="entry name" value="RADICAL SAM DOMAIN PROTEIN"/>
    <property type="match status" value="1"/>
</dbReference>
<name>A0A7H8T1J2_STRCX</name>
<evidence type="ECO:0000256" key="2">
    <source>
        <dbReference type="ARBA" id="ARBA00022723"/>
    </source>
</evidence>